<proteinExistence type="predicted"/>
<organism evidence="1 2">
    <name type="scientific">Plasmopara halstedii</name>
    <name type="common">Downy mildew of sunflower</name>
    <dbReference type="NCBI Taxonomy" id="4781"/>
    <lineage>
        <taxon>Eukaryota</taxon>
        <taxon>Sar</taxon>
        <taxon>Stramenopiles</taxon>
        <taxon>Oomycota</taxon>
        <taxon>Peronosporomycetes</taxon>
        <taxon>Peronosporales</taxon>
        <taxon>Peronosporaceae</taxon>
        <taxon>Plasmopara</taxon>
    </lineage>
</organism>
<dbReference type="RefSeq" id="XP_024580018.1">
    <property type="nucleotide sequence ID" value="XM_024729663.1"/>
</dbReference>
<protein>
    <submittedName>
        <fullName evidence="1">Uncharacterized protein</fullName>
    </submittedName>
</protein>
<evidence type="ECO:0000313" key="2">
    <source>
        <dbReference type="Proteomes" id="UP000054928"/>
    </source>
</evidence>
<reference evidence="2" key="1">
    <citation type="submission" date="2014-09" db="EMBL/GenBank/DDBJ databases">
        <authorList>
            <person name="Sharma Rahul"/>
            <person name="Thines Marco"/>
        </authorList>
    </citation>
    <scope>NUCLEOTIDE SEQUENCE [LARGE SCALE GENOMIC DNA]</scope>
</reference>
<accession>A0A0P1AQ12</accession>
<sequence>MLDAQRDAWTDASCRHTSESTRAQAIQLAPLYELEAGWSQYLASESVTLSPKIEISGFQDCTVARVTDFAVESLLVDSSFRDLKQTSRNVKAGNWGDELSPRLPVLPPTLLNQRKMSFKGDVQ</sequence>
<dbReference type="GeneID" id="36409002"/>
<dbReference type="EMBL" id="CCYD01000810">
    <property type="protein sequence ID" value="CEG43649.1"/>
    <property type="molecule type" value="Genomic_DNA"/>
</dbReference>
<keyword evidence="2" id="KW-1185">Reference proteome</keyword>
<name>A0A0P1AQ12_PLAHL</name>
<dbReference type="Proteomes" id="UP000054928">
    <property type="component" value="Unassembled WGS sequence"/>
</dbReference>
<dbReference type="AlphaFoldDB" id="A0A0P1AQ12"/>
<evidence type="ECO:0000313" key="1">
    <source>
        <dbReference type="EMBL" id="CEG43649.1"/>
    </source>
</evidence>